<dbReference type="InParanoid" id="I1BRT6"/>
<reference evidence="1 2" key="1">
    <citation type="journal article" date="2009" name="PLoS Genet.">
        <title>Genomic analysis of the basal lineage fungus Rhizopus oryzae reveals a whole-genome duplication.</title>
        <authorList>
            <person name="Ma L.-J."/>
            <person name="Ibrahim A.S."/>
            <person name="Skory C."/>
            <person name="Grabherr M.G."/>
            <person name="Burger G."/>
            <person name="Butler M."/>
            <person name="Elias M."/>
            <person name="Idnurm A."/>
            <person name="Lang B.F."/>
            <person name="Sone T."/>
            <person name="Abe A."/>
            <person name="Calvo S.E."/>
            <person name="Corrochano L.M."/>
            <person name="Engels R."/>
            <person name="Fu J."/>
            <person name="Hansberg W."/>
            <person name="Kim J.-M."/>
            <person name="Kodira C.D."/>
            <person name="Koehrsen M.J."/>
            <person name="Liu B."/>
            <person name="Miranda-Saavedra D."/>
            <person name="O'Leary S."/>
            <person name="Ortiz-Castellanos L."/>
            <person name="Poulter R."/>
            <person name="Rodriguez-Romero J."/>
            <person name="Ruiz-Herrera J."/>
            <person name="Shen Y.-Q."/>
            <person name="Zeng Q."/>
            <person name="Galagan J."/>
            <person name="Birren B.W."/>
            <person name="Cuomo C.A."/>
            <person name="Wickes B.L."/>
        </authorList>
    </citation>
    <scope>NUCLEOTIDE SEQUENCE [LARGE SCALE GENOMIC DNA]</scope>
    <source>
        <strain evidence="2">RA 99-880 / ATCC MYA-4621 / FGSC 9543 / NRRL 43880</strain>
    </source>
</reference>
<proteinExistence type="predicted"/>
<dbReference type="AlphaFoldDB" id="I1BRT6"/>
<gene>
    <name evidence="1" type="ORF">RO3G_03621</name>
</gene>
<dbReference type="GeneID" id="93610592"/>
<evidence type="ECO:0000313" key="1">
    <source>
        <dbReference type="EMBL" id="EIE78916.1"/>
    </source>
</evidence>
<accession>I1BRT6</accession>
<evidence type="ECO:0000313" key="2">
    <source>
        <dbReference type="Proteomes" id="UP000009138"/>
    </source>
</evidence>
<dbReference type="Proteomes" id="UP000009138">
    <property type="component" value="Unassembled WGS sequence"/>
</dbReference>
<keyword evidence="2" id="KW-1185">Reference proteome</keyword>
<sequence>MSSSSSNSNENLLIGDNDILQVDGSTAVASNDQDSSNDEDTFYQETKAVDETNEDYDRTAPVNTTRAYGPKIKEFKLWCDKKLSG</sequence>
<organism evidence="1 2">
    <name type="scientific">Rhizopus delemar (strain RA 99-880 / ATCC MYA-4621 / FGSC 9543 / NRRL 43880)</name>
    <name type="common">Mucormycosis agent</name>
    <name type="synonym">Rhizopus arrhizus var. delemar</name>
    <dbReference type="NCBI Taxonomy" id="246409"/>
    <lineage>
        <taxon>Eukaryota</taxon>
        <taxon>Fungi</taxon>
        <taxon>Fungi incertae sedis</taxon>
        <taxon>Mucoromycota</taxon>
        <taxon>Mucoromycotina</taxon>
        <taxon>Mucoromycetes</taxon>
        <taxon>Mucorales</taxon>
        <taxon>Mucorineae</taxon>
        <taxon>Rhizopodaceae</taxon>
        <taxon>Rhizopus</taxon>
    </lineage>
</organism>
<dbReference type="VEuPathDB" id="FungiDB:RO3G_03621"/>
<dbReference type="EMBL" id="CH476733">
    <property type="protein sequence ID" value="EIE78916.1"/>
    <property type="molecule type" value="Genomic_DNA"/>
</dbReference>
<dbReference type="RefSeq" id="XP_067514312.1">
    <property type="nucleotide sequence ID" value="XM_067658211.1"/>
</dbReference>
<protein>
    <submittedName>
        <fullName evidence="1">Uncharacterized protein</fullName>
    </submittedName>
</protein>
<name>I1BRT6_RHIO9</name>